<comment type="caution">
    <text evidence="2">The sequence shown here is derived from an EMBL/GenBank/DDBJ whole genome shotgun (WGS) entry which is preliminary data.</text>
</comment>
<proteinExistence type="predicted"/>
<evidence type="ECO:0000313" key="3">
    <source>
        <dbReference type="Proteomes" id="UP001150569"/>
    </source>
</evidence>
<sequence>MAAGGSYVTRSKRGADSMGPSDAAATPIAQRRGHIQQSDLSTDNASYAASNVPQLDPALAARFNRDDRGRVLWFAAPPVVVSNRVAYKPVHSAAYLAYRSRVTQATPSAKS</sequence>
<gene>
    <name evidence="2" type="ORF">IWQ60_009322</name>
</gene>
<accession>A0A9W7ZPM8</accession>
<dbReference type="AlphaFoldDB" id="A0A9W7ZPM8"/>
<organism evidence="2 3">
    <name type="scientific">Tieghemiomyces parasiticus</name>
    <dbReference type="NCBI Taxonomy" id="78921"/>
    <lineage>
        <taxon>Eukaryota</taxon>
        <taxon>Fungi</taxon>
        <taxon>Fungi incertae sedis</taxon>
        <taxon>Zoopagomycota</taxon>
        <taxon>Kickxellomycotina</taxon>
        <taxon>Dimargaritomycetes</taxon>
        <taxon>Dimargaritales</taxon>
        <taxon>Dimargaritaceae</taxon>
        <taxon>Tieghemiomyces</taxon>
    </lineage>
</organism>
<dbReference type="OrthoDB" id="1742084at2759"/>
<dbReference type="Proteomes" id="UP001150569">
    <property type="component" value="Unassembled WGS sequence"/>
</dbReference>
<dbReference type="EMBL" id="JANBPT010000769">
    <property type="protein sequence ID" value="KAJ1913190.1"/>
    <property type="molecule type" value="Genomic_DNA"/>
</dbReference>
<keyword evidence="3" id="KW-1185">Reference proteome</keyword>
<name>A0A9W7ZPM8_9FUNG</name>
<protein>
    <submittedName>
        <fullName evidence="2">Uncharacterized protein</fullName>
    </submittedName>
</protein>
<evidence type="ECO:0000313" key="2">
    <source>
        <dbReference type="EMBL" id="KAJ1913190.1"/>
    </source>
</evidence>
<reference evidence="2" key="1">
    <citation type="submission" date="2022-07" db="EMBL/GenBank/DDBJ databases">
        <title>Phylogenomic reconstructions and comparative analyses of Kickxellomycotina fungi.</title>
        <authorList>
            <person name="Reynolds N.K."/>
            <person name="Stajich J.E."/>
            <person name="Barry K."/>
            <person name="Grigoriev I.V."/>
            <person name="Crous P."/>
            <person name="Smith M.E."/>
        </authorList>
    </citation>
    <scope>NUCLEOTIDE SEQUENCE</scope>
    <source>
        <strain evidence="2">RSA 861</strain>
    </source>
</reference>
<feature type="compositionally biased region" description="Polar residues" evidence="1">
    <location>
        <begin position="35"/>
        <end position="46"/>
    </location>
</feature>
<feature type="region of interest" description="Disordered" evidence="1">
    <location>
        <begin position="1"/>
        <end position="46"/>
    </location>
</feature>
<evidence type="ECO:0000256" key="1">
    <source>
        <dbReference type="SAM" id="MobiDB-lite"/>
    </source>
</evidence>